<reference evidence="3" key="1">
    <citation type="journal article" date="2014" name="Front. Microbiol.">
        <title>High frequency of phylogenetically diverse reductive dehalogenase-homologous genes in deep subseafloor sedimentary metagenomes.</title>
        <authorList>
            <person name="Kawai M."/>
            <person name="Futagami T."/>
            <person name="Toyoda A."/>
            <person name="Takaki Y."/>
            <person name="Nishi S."/>
            <person name="Hori S."/>
            <person name="Arai W."/>
            <person name="Tsubouchi T."/>
            <person name="Morono Y."/>
            <person name="Uchiyama I."/>
            <person name="Ito T."/>
            <person name="Fujiyama A."/>
            <person name="Inagaki F."/>
            <person name="Takami H."/>
        </authorList>
    </citation>
    <scope>NUCLEOTIDE SEQUENCE</scope>
    <source>
        <strain evidence="3">Expedition CK06-06</strain>
    </source>
</reference>
<dbReference type="InterPro" id="IPR036388">
    <property type="entry name" value="WH-like_DNA-bd_sf"/>
</dbReference>
<evidence type="ECO:0000259" key="2">
    <source>
        <dbReference type="Pfam" id="PF04492"/>
    </source>
</evidence>
<organism evidence="3">
    <name type="scientific">marine sediment metagenome</name>
    <dbReference type="NCBI Taxonomy" id="412755"/>
    <lineage>
        <taxon>unclassified sequences</taxon>
        <taxon>metagenomes</taxon>
        <taxon>ecological metagenomes</taxon>
    </lineage>
</organism>
<evidence type="ECO:0000256" key="1">
    <source>
        <dbReference type="SAM" id="MobiDB-lite"/>
    </source>
</evidence>
<evidence type="ECO:0000313" key="3">
    <source>
        <dbReference type="EMBL" id="GAH91535.1"/>
    </source>
</evidence>
<dbReference type="InterPro" id="IPR006497">
    <property type="entry name" value="Phage_lambda_VrpO_N"/>
</dbReference>
<proteinExistence type="predicted"/>
<name>X1KD34_9ZZZZ</name>
<dbReference type="GO" id="GO:0006260">
    <property type="term" value="P:DNA replication"/>
    <property type="evidence" value="ECO:0007669"/>
    <property type="project" value="InterPro"/>
</dbReference>
<gene>
    <name evidence="3" type="ORF">S06H3_06220</name>
</gene>
<feature type="compositionally biased region" description="Basic and acidic residues" evidence="1">
    <location>
        <begin position="122"/>
        <end position="137"/>
    </location>
</feature>
<protein>
    <recommendedName>
        <fullName evidence="2">Bacteriophage lambda Replication protein O N-terminal domain-containing protein</fullName>
    </recommendedName>
</protein>
<dbReference type="Pfam" id="PF04492">
    <property type="entry name" value="Phage_rep_O"/>
    <property type="match status" value="1"/>
</dbReference>
<feature type="domain" description="Bacteriophage lambda Replication protein O N-terminal" evidence="2">
    <location>
        <begin position="7"/>
        <end position="95"/>
    </location>
</feature>
<sequence>MRTRSGEGWGKLPRKLSLALAGAKLNGSESRVVWAIIHKTIAFNKEKDRIPWPQLEVLTGIDQWHLGRSINSLLKKGVILTKYNVYQIQLDFTKWETPPKQVVKDKTPPNQGELPPDQGELPPKRVDSRDLSKRAYQEKGLSTSEKKKKKEADERGLKMLKEVLKKKGKGLS</sequence>
<comment type="caution">
    <text evidence="3">The sequence shown here is derived from an EMBL/GenBank/DDBJ whole genome shotgun (WGS) entry which is preliminary data.</text>
</comment>
<dbReference type="EMBL" id="BARV01002398">
    <property type="protein sequence ID" value="GAH91535.1"/>
    <property type="molecule type" value="Genomic_DNA"/>
</dbReference>
<accession>X1KD34</accession>
<dbReference type="Gene3D" id="1.10.10.10">
    <property type="entry name" value="Winged helix-like DNA-binding domain superfamily/Winged helix DNA-binding domain"/>
    <property type="match status" value="1"/>
</dbReference>
<dbReference type="AlphaFoldDB" id="X1KD34"/>
<feature type="region of interest" description="Disordered" evidence="1">
    <location>
        <begin position="97"/>
        <end position="157"/>
    </location>
</feature>